<keyword evidence="2" id="KW-1185">Reference proteome</keyword>
<feature type="transmembrane region" description="Helical" evidence="1">
    <location>
        <begin position="162"/>
        <end position="181"/>
    </location>
</feature>
<feature type="transmembrane region" description="Helical" evidence="1">
    <location>
        <begin position="473"/>
        <end position="492"/>
    </location>
</feature>
<name>A0A1I8HXJ5_9PLAT</name>
<keyword evidence="1" id="KW-0812">Transmembrane</keyword>
<reference evidence="3" key="1">
    <citation type="submission" date="2016-11" db="UniProtKB">
        <authorList>
            <consortium name="WormBaseParasite"/>
        </authorList>
    </citation>
    <scope>IDENTIFICATION</scope>
</reference>
<feature type="transmembrane region" description="Helical" evidence="1">
    <location>
        <begin position="499"/>
        <end position="518"/>
    </location>
</feature>
<evidence type="ECO:0000313" key="3">
    <source>
        <dbReference type="WBParaSite" id="maker-uti_cns_0008632-snap-gene-0.3-mRNA-1"/>
    </source>
</evidence>
<feature type="transmembrane region" description="Helical" evidence="1">
    <location>
        <begin position="129"/>
        <end position="150"/>
    </location>
</feature>
<evidence type="ECO:0000256" key="1">
    <source>
        <dbReference type="SAM" id="Phobius"/>
    </source>
</evidence>
<dbReference type="PANTHER" id="PTHR20765:SF1">
    <property type="entry name" value="EQUILIBRATIVE NUCLEOBASE TRANSPORTER 1"/>
    <property type="match status" value="1"/>
</dbReference>
<dbReference type="Proteomes" id="UP000095280">
    <property type="component" value="Unplaced"/>
</dbReference>
<dbReference type="AlphaFoldDB" id="A0A1I8HXJ5"/>
<feature type="transmembrane region" description="Helical" evidence="1">
    <location>
        <begin position="354"/>
        <end position="377"/>
    </location>
</feature>
<dbReference type="SUPFAM" id="SSF103473">
    <property type="entry name" value="MFS general substrate transporter"/>
    <property type="match status" value="1"/>
</dbReference>
<feature type="transmembrane region" description="Helical" evidence="1">
    <location>
        <begin position="74"/>
        <end position="97"/>
    </location>
</feature>
<feature type="transmembrane region" description="Helical" evidence="1">
    <location>
        <begin position="397"/>
        <end position="418"/>
    </location>
</feature>
<dbReference type="WBParaSite" id="maker-uti_cns_0008632-snap-gene-0.3-mRNA-1">
    <property type="protein sequence ID" value="maker-uti_cns_0008632-snap-gene-0.3-mRNA-1"/>
    <property type="gene ID" value="maker-uti_cns_0008632-snap-gene-0.3"/>
</dbReference>
<accession>A0A1I8HXJ5</accession>
<dbReference type="PANTHER" id="PTHR20765">
    <property type="entry name" value="SOLUTE CARRIER FAMILY 43 MEMBER 3-RELATED"/>
    <property type="match status" value="1"/>
</dbReference>
<dbReference type="InterPro" id="IPR036259">
    <property type="entry name" value="MFS_trans_sf"/>
</dbReference>
<keyword evidence="1" id="KW-1133">Transmembrane helix</keyword>
<feature type="transmembrane region" description="Helical" evidence="1">
    <location>
        <begin position="201"/>
        <end position="223"/>
    </location>
</feature>
<sequence>LQCWEPKRLLGRWTPGLAVVLAICEVFCIGGVFYGFSSSLRLLLLAEGFFADGCNVSVAVLASGNETCRSQNEGFSQVNAVGTGMQLLCALPMGLLLDRAGMRACKCACAAAGFLTCLCFAVATPASAWLLYIGAASWAVASAVSIVSSLCVSELFPAWREVLICLVSGTFDSSAVVFTLIQTVAYGTGLDDASAMYRRRLACFLFLGCLAATVCLVNGLVLLPPNHIRHGDQFAGECNPFSACSRKRRRPKQAIFELKEPLEHDPRQAVAADAAPVDPAEAADAATTDAAAAAAADSEVTPLDAAVEPVAKEIEIKTTANVSAAAEAAAAATPAAELPPVQSVLLTRMFGCHVIWAVCSILRFFVFLNQVALYVRFAVDGSVSDVSLRAPTIVQHLSLLGVFLSLGLCFAFFTVGVVRFSRRFWPPKPAADVWQRCRFLVAPFLLQCSLGLLLSCLSFAAHDGLVPLQFTLLALYRSMLFSLASCLLFAAFPAAHFGTLYGVMCLACGLVSFVQIPLLDLAEASGLSSANWVCLALALAAYAHPVQILLADRIPCGAAVPGAKRRSGPTSENLLA</sequence>
<keyword evidence="1" id="KW-0472">Membrane</keyword>
<protein>
    <submittedName>
        <fullName evidence="3">Nodulin-like domain-containing protein</fullName>
    </submittedName>
</protein>
<organism evidence="2 3">
    <name type="scientific">Macrostomum lignano</name>
    <dbReference type="NCBI Taxonomy" id="282301"/>
    <lineage>
        <taxon>Eukaryota</taxon>
        <taxon>Metazoa</taxon>
        <taxon>Spiralia</taxon>
        <taxon>Lophotrochozoa</taxon>
        <taxon>Platyhelminthes</taxon>
        <taxon>Rhabditophora</taxon>
        <taxon>Macrostomorpha</taxon>
        <taxon>Macrostomida</taxon>
        <taxon>Macrostomidae</taxon>
        <taxon>Macrostomum</taxon>
    </lineage>
</organism>
<feature type="transmembrane region" description="Helical" evidence="1">
    <location>
        <begin position="524"/>
        <end position="543"/>
    </location>
</feature>
<proteinExistence type="predicted"/>
<dbReference type="InterPro" id="IPR027197">
    <property type="entry name" value="SLC43A3"/>
</dbReference>
<evidence type="ECO:0000313" key="2">
    <source>
        <dbReference type="Proteomes" id="UP000095280"/>
    </source>
</evidence>
<dbReference type="Gene3D" id="1.20.1250.20">
    <property type="entry name" value="MFS general substrate transporter like domains"/>
    <property type="match status" value="1"/>
</dbReference>
<feature type="transmembrane region" description="Helical" evidence="1">
    <location>
        <begin position="16"/>
        <end position="36"/>
    </location>
</feature>
<feature type="transmembrane region" description="Helical" evidence="1">
    <location>
        <begin position="439"/>
        <end position="461"/>
    </location>
</feature>
<feature type="transmembrane region" description="Helical" evidence="1">
    <location>
        <begin position="104"/>
        <end position="123"/>
    </location>
</feature>